<dbReference type="InterPro" id="IPR000219">
    <property type="entry name" value="DH_dom"/>
</dbReference>
<dbReference type="PANTHER" id="PTHR45924:SF2">
    <property type="entry name" value="FI17866P1"/>
    <property type="match status" value="1"/>
</dbReference>
<dbReference type="InterPro" id="IPR035899">
    <property type="entry name" value="DBL_dom_sf"/>
</dbReference>
<protein>
    <recommendedName>
        <fullName evidence="2">DH domain-containing protein</fullName>
    </recommendedName>
</protein>
<dbReference type="SUPFAM" id="SSF50729">
    <property type="entry name" value="PH domain-like"/>
    <property type="match status" value="1"/>
</dbReference>
<reference evidence="3" key="2">
    <citation type="submission" date="2025-08" db="UniProtKB">
        <authorList>
            <consortium name="Ensembl"/>
        </authorList>
    </citation>
    <scope>IDENTIFICATION</scope>
</reference>
<dbReference type="Proteomes" id="UP000007875">
    <property type="component" value="Unassembled WGS sequence"/>
</dbReference>
<dbReference type="SUPFAM" id="SSF48065">
    <property type="entry name" value="DBL homology domain (DH-domain)"/>
    <property type="match status" value="1"/>
</dbReference>
<dbReference type="CDD" id="cd00160">
    <property type="entry name" value="RhoGEF"/>
    <property type="match status" value="1"/>
</dbReference>
<dbReference type="HOGENOM" id="CLU_569317_0_0_1"/>
<dbReference type="eggNOG" id="KOG3518">
    <property type="taxonomic scope" value="Eukaryota"/>
</dbReference>
<evidence type="ECO:0000256" key="1">
    <source>
        <dbReference type="SAM" id="MobiDB-lite"/>
    </source>
</evidence>
<evidence type="ECO:0000259" key="2">
    <source>
        <dbReference type="PROSITE" id="PS50010"/>
    </source>
</evidence>
<keyword evidence="4" id="KW-1185">Reference proteome</keyword>
<dbReference type="GO" id="GO:0031267">
    <property type="term" value="F:small GTPase binding"/>
    <property type="evidence" value="ECO:0007669"/>
    <property type="project" value="TreeGrafter"/>
</dbReference>
<dbReference type="PANTHER" id="PTHR45924">
    <property type="entry name" value="FI17866P1"/>
    <property type="match status" value="1"/>
</dbReference>
<reference evidence="3" key="3">
    <citation type="submission" date="2025-09" db="UniProtKB">
        <authorList>
            <consortium name="Ensembl"/>
        </authorList>
    </citation>
    <scope>IDENTIFICATION</scope>
</reference>
<evidence type="ECO:0000313" key="3">
    <source>
        <dbReference type="Ensembl" id="ENSCSAVP00000016229.1"/>
    </source>
</evidence>
<feature type="compositionally biased region" description="Polar residues" evidence="1">
    <location>
        <begin position="107"/>
        <end position="122"/>
    </location>
</feature>
<dbReference type="STRING" id="51511.ENSCSAVP00000016229"/>
<reference evidence="4" key="1">
    <citation type="submission" date="2003-08" db="EMBL/GenBank/DDBJ databases">
        <authorList>
            <person name="Birren B."/>
            <person name="Nusbaum C."/>
            <person name="Abebe A."/>
            <person name="Abouelleil A."/>
            <person name="Adekoya E."/>
            <person name="Ait-zahra M."/>
            <person name="Allen N."/>
            <person name="Allen T."/>
            <person name="An P."/>
            <person name="Anderson M."/>
            <person name="Anderson S."/>
            <person name="Arachchi H."/>
            <person name="Armbruster J."/>
            <person name="Bachantsang P."/>
            <person name="Baldwin J."/>
            <person name="Barry A."/>
            <person name="Bayul T."/>
            <person name="Blitshsteyn B."/>
            <person name="Bloom T."/>
            <person name="Blye J."/>
            <person name="Boguslavskiy L."/>
            <person name="Borowsky M."/>
            <person name="Boukhgalter B."/>
            <person name="Brunache A."/>
            <person name="Butler J."/>
            <person name="Calixte N."/>
            <person name="Calvo S."/>
            <person name="Camarata J."/>
            <person name="Campo K."/>
            <person name="Chang J."/>
            <person name="Cheshatsang Y."/>
            <person name="Citroen M."/>
            <person name="Collymore A."/>
            <person name="Considine T."/>
            <person name="Cook A."/>
            <person name="Cooke P."/>
            <person name="Corum B."/>
            <person name="Cuomo C."/>
            <person name="David R."/>
            <person name="Dawoe T."/>
            <person name="Degray S."/>
            <person name="Dodge S."/>
            <person name="Dooley K."/>
            <person name="Dorje P."/>
            <person name="Dorjee K."/>
            <person name="Dorris L."/>
            <person name="Duffey N."/>
            <person name="Dupes A."/>
            <person name="Elkins T."/>
            <person name="Engels R."/>
            <person name="Erickson J."/>
            <person name="Farina A."/>
            <person name="Faro S."/>
            <person name="Ferreira P."/>
            <person name="Fischer H."/>
            <person name="Fitzgerald M."/>
            <person name="Foley K."/>
            <person name="Gage D."/>
            <person name="Galagan J."/>
            <person name="Gearin G."/>
            <person name="Gnerre S."/>
            <person name="Gnirke A."/>
            <person name="Goyette A."/>
            <person name="Graham J."/>
            <person name="Grandbois E."/>
            <person name="Gyaltsen K."/>
            <person name="Hafez N."/>
            <person name="Hagopian D."/>
            <person name="Hagos B."/>
            <person name="Hall J."/>
            <person name="Hatcher B."/>
            <person name="Heller A."/>
            <person name="Higgins H."/>
            <person name="Honan T."/>
            <person name="Horn A."/>
            <person name="Houde N."/>
            <person name="Hughes L."/>
            <person name="Hulme W."/>
            <person name="Husby E."/>
            <person name="Iliev I."/>
            <person name="Jaffe D."/>
            <person name="Jones C."/>
            <person name="Kamal M."/>
            <person name="Kamat A."/>
            <person name="Kamvysselis M."/>
            <person name="Karlsson E."/>
            <person name="Kells C."/>
            <person name="Kieu A."/>
            <person name="Kisner P."/>
            <person name="Kodira C."/>
            <person name="Kulbokas E."/>
            <person name="Labutti K."/>
            <person name="Lama D."/>
            <person name="Landers T."/>
            <person name="Leger J."/>
            <person name="Levine S."/>
            <person name="Lewis D."/>
            <person name="Lewis T."/>
            <person name="Lindblad-toh K."/>
            <person name="Liu X."/>
            <person name="Lokyitsang T."/>
            <person name="Lokyitsang Y."/>
            <person name="Lucien O."/>
            <person name="Lui A."/>
            <person name="Ma L.J."/>
            <person name="Mabbitt R."/>
            <person name="Macdonald J."/>
            <person name="Maclean C."/>
            <person name="Major J."/>
            <person name="Manning J."/>
            <person name="Marabella R."/>
            <person name="Maru K."/>
            <person name="Matthews C."/>
            <person name="Mauceli E."/>
            <person name="Mccarthy M."/>
            <person name="Mcdonough S."/>
            <person name="Mcghee T."/>
            <person name="Meldrim J."/>
            <person name="Meneus L."/>
            <person name="Mesirov J."/>
            <person name="Mihalev A."/>
            <person name="Mihova T."/>
            <person name="Mikkelsen T."/>
            <person name="Mlenga V."/>
            <person name="Moru K."/>
            <person name="Mozes J."/>
            <person name="Mulrain L."/>
            <person name="Munson G."/>
            <person name="Naylor J."/>
            <person name="Newes C."/>
            <person name="Nguyen C."/>
            <person name="Nguyen N."/>
            <person name="Nguyen T."/>
            <person name="Nicol R."/>
            <person name="Nielsen C."/>
            <person name="Nizzari M."/>
            <person name="Norbu C."/>
            <person name="Norbu N."/>
            <person name="O'donnell P."/>
            <person name="Okoawo O."/>
            <person name="O'leary S."/>
            <person name="Omotosho B."/>
            <person name="O'neill K."/>
            <person name="Osman S."/>
            <person name="Parker S."/>
            <person name="Perrin D."/>
            <person name="Phunkhang P."/>
            <person name="Piqani B."/>
            <person name="Purcell S."/>
            <person name="Rachupka T."/>
            <person name="Ramasamy U."/>
            <person name="Rameau R."/>
            <person name="Ray V."/>
            <person name="Raymond C."/>
            <person name="Retta R."/>
            <person name="Richardson S."/>
            <person name="Rise C."/>
            <person name="Rodriguez J."/>
            <person name="Rogers J."/>
            <person name="Rogov P."/>
            <person name="Rutman M."/>
            <person name="Schupbach R."/>
            <person name="Seaman C."/>
            <person name="Settipalli S."/>
            <person name="Sharpe T."/>
            <person name="Sheridan J."/>
            <person name="Sherpa N."/>
            <person name="Shi J."/>
            <person name="Smirnov S."/>
            <person name="Smith C."/>
            <person name="Sougnez C."/>
            <person name="Spencer B."/>
            <person name="Stalker J."/>
            <person name="Stange-thomann N."/>
            <person name="Stavropoulos S."/>
            <person name="Stetson K."/>
            <person name="Stone C."/>
            <person name="Stone S."/>
            <person name="Stubbs M."/>
            <person name="Talamas J."/>
            <person name="Tchuinga P."/>
            <person name="Tenzing P."/>
            <person name="Tesfaye S."/>
            <person name="Theodore J."/>
            <person name="Thoulutsang Y."/>
            <person name="Topham K."/>
            <person name="Towey S."/>
            <person name="Tsamla T."/>
            <person name="Tsomo N."/>
            <person name="Vallee D."/>
            <person name="Vassiliev H."/>
            <person name="Venkataraman V."/>
            <person name="Vinson J."/>
            <person name="Vo A."/>
            <person name="Wade C."/>
            <person name="Wang S."/>
            <person name="Wangchuk T."/>
            <person name="Wangdi T."/>
            <person name="Whittaker C."/>
            <person name="Wilkinson J."/>
            <person name="Wu Y."/>
            <person name="Wyman D."/>
            <person name="Yadav S."/>
            <person name="Yang S."/>
            <person name="Yang X."/>
            <person name="Yeager S."/>
            <person name="Yee E."/>
            <person name="Young G."/>
            <person name="Zainoun J."/>
            <person name="Zembeck L."/>
            <person name="Zimmer A."/>
            <person name="Zody M."/>
            <person name="Lander E."/>
        </authorList>
    </citation>
    <scope>NUCLEOTIDE SEQUENCE [LARGE SCALE GENOMIC DNA]</scope>
</reference>
<accession>H2ZF63</accession>
<dbReference type="OMA" id="YTHRAND"/>
<proteinExistence type="predicted"/>
<dbReference type="InterPro" id="IPR011993">
    <property type="entry name" value="PH-like_dom_sf"/>
</dbReference>
<dbReference type="GeneTree" id="ENSGT00940000156521"/>
<dbReference type="GO" id="GO:0005085">
    <property type="term" value="F:guanyl-nucleotide exchange factor activity"/>
    <property type="evidence" value="ECO:0007669"/>
    <property type="project" value="InterPro"/>
</dbReference>
<dbReference type="Pfam" id="PF00621">
    <property type="entry name" value="RhoGEF"/>
    <property type="match status" value="1"/>
</dbReference>
<feature type="region of interest" description="Disordered" evidence="1">
    <location>
        <begin position="64"/>
        <end position="122"/>
    </location>
</feature>
<dbReference type="PROSITE" id="PS50010">
    <property type="entry name" value="DH_2"/>
    <property type="match status" value="1"/>
</dbReference>
<sequence length="480" mass="53973">MLSTASNANRVRIRSESKISETIANTDDFSFKEAPKSGNSGPGCRVYLHNSDVIVSNCYLSPPSSPTTVSGIPDDSCDVRSRDSGRPMSLSSVTSTLSSRTSRGSDYFSSASTGENGQVTSYRHGTCDLPNVREIYPEKPSRRVQSCLHDSVREEEEDLNGEAPELPAVKKENGYIKHLTLPRNTNLTSSMKKHNAVSVRDINKKLSEVDHLSPVSTMAMLADPHLTYVDRIILELIETERMFVRALEDVLAGYILAIKNTPELPLSASDVEILFGNIKDIYVFNRQFLSYIENCDNDPVKIAACFVSEDVSFNSYTEYCTSYPGSVAMLTRCMKNPTLADFFKNQQGSLRHSLPLGSYLLKPVQRILKYHLILQELAKYCKKELDGYDIIQQALSTMTFIAHHINEMKRKHEDAVHVQEIQSLLTNWRGDDLTTYGELVMEGTLKLQGAKNERLTFLFDKMILITKRREDGFLVCKVHI</sequence>
<dbReference type="Gene3D" id="2.30.29.30">
    <property type="entry name" value="Pleckstrin-homology domain (PH domain)/Phosphotyrosine-binding domain (PTB)"/>
    <property type="match status" value="1"/>
</dbReference>
<dbReference type="SMART" id="SM00325">
    <property type="entry name" value="RhoGEF"/>
    <property type="match status" value="1"/>
</dbReference>
<dbReference type="Gene3D" id="1.20.900.10">
    <property type="entry name" value="Dbl homology (DH) domain"/>
    <property type="match status" value="1"/>
</dbReference>
<dbReference type="InParanoid" id="H2ZF63"/>
<feature type="compositionally biased region" description="Low complexity" evidence="1">
    <location>
        <begin position="89"/>
        <end position="105"/>
    </location>
</feature>
<dbReference type="Ensembl" id="ENSCSAVT00000016410.1">
    <property type="protein sequence ID" value="ENSCSAVP00000016229.1"/>
    <property type="gene ID" value="ENSCSAVG00000009547.1"/>
</dbReference>
<organism evidence="3 4">
    <name type="scientific">Ciona savignyi</name>
    <name type="common">Pacific transparent sea squirt</name>
    <dbReference type="NCBI Taxonomy" id="51511"/>
    <lineage>
        <taxon>Eukaryota</taxon>
        <taxon>Metazoa</taxon>
        <taxon>Chordata</taxon>
        <taxon>Tunicata</taxon>
        <taxon>Ascidiacea</taxon>
        <taxon>Phlebobranchia</taxon>
        <taxon>Cionidae</taxon>
        <taxon>Ciona</taxon>
    </lineage>
</organism>
<dbReference type="AlphaFoldDB" id="H2ZF63"/>
<evidence type="ECO:0000313" key="4">
    <source>
        <dbReference type="Proteomes" id="UP000007875"/>
    </source>
</evidence>
<name>H2ZF63_CIOSA</name>
<feature type="domain" description="DH" evidence="2">
    <location>
        <begin position="228"/>
        <end position="408"/>
    </location>
</feature>